<accession>A0A0A9GY98</accession>
<sequence>MFLFQESTTLDPRNSSSSLRSFYGI</sequence>
<name>A0A0A9GY98_ARUDO</name>
<dbReference type="AlphaFoldDB" id="A0A0A9GY98"/>
<protein>
    <submittedName>
        <fullName evidence="2">Uncharacterized protein</fullName>
    </submittedName>
</protein>
<organism evidence="2">
    <name type="scientific">Arundo donax</name>
    <name type="common">Giant reed</name>
    <name type="synonym">Donax arundinaceus</name>
    <dbReference type="NCBI Taxonomy" id="35708"/>
    <lineage>
        <taxon>Eukaryota</taxon>
        <taxon>Viridiplantae</taxon>
        <taxon>Streptophyta</taxon>
        <taxon>Embryophyta</taxon>
        <taxon>Tracheophyta</taxon>
        <taxon>Spermatophyta</taxon>
        <taxon>Magnoliopsida</taxon>
        <taxon>Liliopsida</taxon>
        <taxon>Poales</taxon>
        <taxon>Poaceae</taxon>
        <taxon>PACMAD clade</taxon>
        <taxon>Arundinoideae</taxon>
        <taxon>Arundineae</taxon>
        <taxon>Arundo</taxon>
    </lineage>
</organism>
<feature type="region of interest" description="Disordered" evidence="1">
    <location>
        <begin position="1"/>
        <end position="25"/>
    </location>
</feature>
<evidence type="ECO:0000256" key="1">
    <source>
        <dbReference type="SAM" id="MobiDB-lite"/>
    </source>
</evidence>
<evidence type="ECO:0000313" key="2">
    <source>
        <dbReference type="EMBL" id="JAE28519.1"/>
    </source>
</evidence>
<proteinExistence type="predicted"/>
<dbReference type="EMBL" id="GBRH01169377">
    <property type="protein sequence ID" value="JAE28519.1"/>
    <property type="molecule type" value="Transcribed_RNA"/>
</dbReference>
<reference evidence="2" key="2">
    <citation type="journal article" date="2015" name="Data Brief">
        <title>Shoot transcriptome of the giant reed, Arundo donax.</title>
        <authorList>
            <person name="Barrero R.A."/>
            <person name="Guerrero F.D."/>
            <person name="Moolhuijzen P."/>
            <person name="Goolsby J.A."/>
            <person name="Tidwell J."/>
            <person name="Bellgard S.E."/>
            <person name="Bellgard M.I."/>
        </authorList>
    </citation>
    <scope>NUCLEOTIDE SEQUENCE</scope>
    <source>
        <tissue evidence="2">Shoot tissue taken approximately 20 cm above the soil surface</tissue>
    </source>
</reference>
<reference evidence="2" key="1">
    <citation type="submission" date="2014-09" db="EMBL/GenBank/DDBJ databases">
        <authorList>
            <person name="Magalhaes I.L.F."/>
            <person name="Oliveira U."/>
            <person name="Santos F.R."/>
            <person name="Vidigal T.H.D.A."/>
            <person name="Brescovit A.D."/>
            <person name="Santos A.J."/>
        </authorList>
    </citation>
    <scope>NUCLEOTIDE SEQUENCE</scope>
    <source>
        <tissue evidence="2">Shoot tissue taken approximately 20 cm above the soil surface</tissue>
    </source>
</reference>